<dbReference type="InterPro" id="IPR036097">
    <property type="entry name" value="HisK_dim/P_sf"/>
</dbReference>
<evidence type="ECO:0000259" key="7">
    <source>
        <dbReference type="PROSITE" id="PS50109"/>
    </source>
</evidence>
<dbReference type="CDD" id="cd16922">
    <property type="entry name" value="HATPase_EvgS-ArcB-TorS-like"/>
    <property type="match status" value="1"/>
</dbReference>
<dbReference type="EMBL" id="CP097636">
    <property type="protein sequence ID" value="URI09206.1"/>
    <property type="molecule type" value="Genomic_DNA"/>
</dbReference>
<dbReference type="Pfam" id="PF00072">
    <property type="entry name" value="Response_reg"/>
    <property type="match status" value="1"/>
</dbReference>
<keyword evidence="9" id="KW-0067">ATP-binding</keyword>
<dbReference type="Gene3D" id="1.10.287.130">
    <property type="match status" value="1"/>
</dbReference>
<evidence type="ECO:0000313" key="10">
    <source>
        <dbReference type="Proteomes" id="UP001056201"/>
    </source>
</evidence>
<dbReference type="Gene3D" id="3.40.50.2300">
    <property type="match status" value="1"/>
</dbReference>
<dbReference type="CDD" id="cd00082">
    <property type="entry name" value="HisKA"/>
    <property type="match status" value="1"/>
</dbReference>
<comment type="catalytic activity">
    <reaction evidence="1">
        <text>ATP + protein L-histidine = ADP + protein N-phospho-L-histidine.</text>
        <dbReference type="EC" id="2.7.13.3"/>
    </reaction>
</comment>
<feature type="transmembrane region" description="Helical" evidence="6">
    <location>
        <begin position="60"/>
        <end position="82"/>
    </location>
</feature>
<protein>
    <recommendedName>
        <fullName evidence="2">histidine kinase</fullName>
        <ecNumber evidence="2">2.7.13.3</ecNumber>
    </recommendedName>
</protein>
<dbReference type="SMART" id="SM00388">
    <property type="entry name" value="HisKA"/>
    <property type="match status" value="1"/>
</dbReference>
<keyword evidence="6" id="KW-1133">Transmembrane helix</keyword>
<dbReference type="GO" id="GO:0005524">
    <property type="term" value="F:ATP binding"/>
    <property type="evidence" value="ECO:0007669"/>
    <property type="project" value="UniProtKB-KW"/>
</dbReference>
<dbReference type="SUPFAM" id="SSF55874">
    <property type="entry name" value="ATPase domain of HSP90 chaperone/DNA topoisomerase II/histidine kinase"/>
    <property type="match status" value="1"/>
</dbReference>
<keyword evidence="10" id="KW-1185">Reference proteome</keyword>
<dbReference type="Gene3D" id="3.30.565.10">
    <property type="entry name" value="Histidine kinase-like ATPase, C-terminal domain"/>
    <property type="match status" value="1"/>
</dbReference>
<keyword evidence="9" id="KW-0547">Nucleotide-binding</keyword>
<feature type="modified residue" description="4-aspartylphosphate" evidence="5">
    <location>
        <position position="546"/>
    </location>
</feature>
<dbReference type="InterPro" id="IPR005467">
    <property type="entry name" value="His_kinase_dom"/>
</dbReference>
<dbReference type="InterPro" id="IPR003594">
    <property type="entry name" value="HATPase_dom"/>
</dbReference>
<feature type="domain" description="Histidine kinase" evidence="7">
    <location>
        <begin position="242"/>
        <end position="466"/>
    </location>
</feature>
<dbReference type="SMART" id="SM00387">
    <property type="entry name" value="HATPase_c"/>
    <property type="match status" value="1"/>
</dbReference>
<feature type="transmembrane region" description="Helical" evidence="6">
    <location>
        <begin position="28"/>
        <end position="48"/>
    </location>
</feature>
<dbReference type="InterPro" id="IPR036890">
    <property type="entry name" value="HATPase_C_sf"/>
</dbReference>
<dbReference type="CDD" id="cd17546">
    <property type="entry name" value="REC_hyHK_CKI1_RcsC-like"/>
    <property type="match status" value="1"/>
</dbReference>
<keyword evidence="4" id="KW-0902">Two-component regulatory system</keyword>
<proteinExistence type="predicted"/>
<evidence type="ECO:0000313" key="9">
    <source>
        <dbReference type="EMBL" id="URI09206.1"/>
    </source>
</evidence>
<evidence type="ECO:0000256" key="1">
    <source>
        <dbReference type="ARBA" id="ARBA00000085"/>
    </source>
</evidence>
<dbReference type="PANTHER" id="PTHR45339">
    <property type="entry name" value="HYBRID SIGNAL TRANSDUCTION HISTIDINE KINASE J"/>
    <property type="match status" value="1"/>
</dbReference>
<accession>A0ABY4SAW5</accession>
<dbReference type="InterPro" id="IPR004358">
    <property type="entry name" value="Sig_transdc_His_kin-like_C"/>
</dbReference>
<sequence length="623" mass="68238">MPPQDSSFTLDPAELQQRKSANARRVHAVQIPLVRLIGFAVLCFMAVINTPGSRQDDPALWALVAASLGYSLLSWAALWRFYGRTGRLDLSLLFMHLDLPMWLLTLHWLEQTHLFFGYLLLVRVADQVGYGFRRALYFSHVVVGAYLAYVLLLAALGLEAGRWGERLTLAAVMYLTGGYLAFTGFVTERLRLRTRTAVRTARQLVDKLEGKTCELEAQAHELRLARRMAEQASVAKSRFLAMMSHEIRTPMNGVLGATELLLGTPLSDDQRRYAETARQSGQVLLGIIDNVLDLSRIEAGRLELVTEPVDLRRLVDESMAVVRPQAHFKRLQLRAEVQPEVPDQVMADPLRLQQVLLNLLANAVKFTPQGEVTLRLGCGPAAAAARGGLQLVFEVEDTGIGISHAHRAHIFEPFVQADSSTTRRHGGSGLGLSIVRQLTRVMGGEIRVHSTPGQGSCFVVTLPVAPVPAPEAPPVEEEAAASEATLADAATGPQRCRVLLAEDNAVNQMVLREMLTRLQCEVDVVADGAQVTQAVRRQRYALVFMDCHMPGTDGFEAARSIRAAEARQPPGTRRLPIVALTAAAMPEDQAACRAAGMDDFLSKPVTMAQLSDMLARWAPDGSG</sequence>
<dbReference type="PROSITE" id="PS50109">
    <property type="entry name" value="HIS_KIN"/>
    <property type="match status" value="1"/>
</dbReference>
<dbReference type="SUPFAM" id="SSF47384">
    <property type="entry name" value="Homodimeric domain of signal transducing histidine kinase"/>
    <property type="match status" value="1"/>
</dbReference>
<keyword evidence="6" id="KW-0812">Transmembrane</keyword>
<dbReference type="InterPro" id="IPR003661">
    <property type="entry name" value="HisK_dim/P_dom"/>
</dbReference>
<dbReference type="InterPro" id="IPR011006">
    <property type="entry name" value="CheY-like_superfamily"/>
</dbReference>
<evidence type="ECO:0000256" key="4">
    <source>
        <dbReference type="ARBA" id="ARBA00023012"/>
    </source>
</evidence>
<keyword evidence="3 5" id="KW-0597">Phosphoprotein</keyword>
<evidence type="ECO:0000256" key="6">
    <source>
        <dbReference type="SAM" id="Phobius"/>
    </source>
</evidence>
<dbReference type="SMART" id="SM00448">
    <property type="entry name" value="REC"/>
    <property type="match status" value="1"/>
</dbReference>
<feature type="domain" description="Response regulatory" evidence="8">
    <location>
        <begin position="497"/>
        <end position="618"/>
    </location>
</feature>
<gene>
    <name evidence="9" type="ORF">MW290_26950</name>
</gene>
<dbReference type="PRINTS" id="PR00344">
    <property type="entry name" value="BCTRLSENSOR"/>
</dbReference>
<organism evidence="9 10">
    <name type="scientific">Aquincola tertiaricarbonis</name>
    <dbReference type="NCBI Taxonomy" id="391953"/>
    <lineage>
        <taxon>Bacteria</taxon>
        <taxon>Pseudomonadati</taxon>
        <taxon>Pseudomonadota</taxon>
        <taxon>Betaproteobacteria</taxon>
        <taxon>Burkholderiales</taxon>
        <taxon>Sphaerotilaceae</taxon>
        <taxon>Aquincola</taxon>
    </lineage>
</organism>
<dbReference type="PROSITE" id="PS50110">
    <property type="entry name" value="RESPONSE_REGULATORY"/>
    <property type="match status" value="1"/>
</dbReference>
<dbReference type="InterPro" id="IPR001789">
    <property type="entry name" value="Sig_transdc_resp-reg_receiver"/>
</dbReference>
<dbReference type="PANTHER" id="PTHR45339:SF1">
    <property type="entry name" value="HYBRID SIGNAL TRANSDUCTION HISTIDINE KINASE J"/>
    <property type="match status" value="1"/>
</dbReference>
<feature type="transmembrane region" description="Helical" evidence="6">
    <location>
        <begin position="167"/>
        <end position="186"/>
    </location>
</feature>
<evidence type="ECO:0000259" key="8">
    <source>
        <dbReference type="PROSITE" id="PS50110"/>
    </source>
</evidence>
<dbReference type="SUPFAM" id="SSF52172">
    <property type="entry name" value="CheY-like"/>
    <property type="match status" value="1"/>
</dbReference>
<reference evidence="9" key="1">
    <citation type="submission" date="2022-05" db="EMBL/GenBank/DDBJ databases">
        <title>An RpoN-dependent PEP-CTERM gene is involved in floc formation of an Aquincola tertiaricarbonis strain.</title>
        <authorList>
            <person name="Qiu D."/>
            <person name="Xia M."/>
        </authorList>
    </citation>
    <scope>NUCLEOTIDE SEQUENCE</scope>
    <source>
        <strain evidence="9">RN12</strain>
    </source>
</reference>
<dbReference type="Pfam" id="PF02518">
    <property type="entry name" value="HATPase_c"/>
    <property type="match status" value="1"/>
</dbReference>
<evidence type="ECO:0000256" key="3">
    <source>
        <dbReference type="ARBA" id="ARBA00022553"/>
    </source>
</evidence>
<keyword evidence="6" id="KW-0472">Membrane</keyword>
<feature type="transmembrane region" description="Helical" evidence="6">
    <location>
        <begin position="102"/>
        <end position="122"/>
    </location>
</feature>
<dbReference type="EC" id="2.7.13.3" evidence="2"/>
<dbReference type="RefSeq" id="WP_250197438.1">
    <property type="nucleotide sequence ID" value="NZ_CP097636.1"/>
</dbReference>
<name>A0ABY4SAW5_AQUTE</name>
<evidence type="ECO:0000256" key="5">
    <source>
        <dbReference type="PROSITE-ProRule" id="PRU00169"/>
    </source>
</evidence>
<evidence type="ECO:0000256" key="2">
    <source>
        <dbReference type="ARBA" id="ARBA00012438"/>
    </source>
</evidence>
<dbReference type="Proteomes" id="UP001056201">
    <property type="component" value="Chromosome 2"/>
</dbReference>
<dbReference type="Pfam" id="PF00512">
    <property type="entry name" value="HisKA"/>
    <property type="match status" value="1"/>
</dbReference>
<feature type="transmembrane region" description="Helical" evidence="6">
    <location>
        <begin position="134"/>
        <end position="155"/>
    </location>
</feature>